<evidence type="ECO:0000313" key="3">
    <source>
        <dbReference type="Proteomes" id="UP000008383"/>
    </source>
</evidence>
<evidence type="ECO:0000256" key="1">
    <source>
        <dbReference type="SAM" id="MobiDB-lite"/>
    </source>
</evidence>
<keyword evidence="3" id="KW-1185">Reference proteome</keyword>
<feature type="compositionally biased region" description="Polar residues" evidence="1">
    <location>
        <begin position="26"/>
        <end position="43"/>
    </location>
</feature>
<evidence type="ECO:0000313" key="2">
    <source>
        <dbReference type="EMBL" id="EFE37885.1"/>
    </source>
</evidence>
<proteinExistence type="predicted"/>
<feature type="region of interest" description="Disordered" evidence="1">
    <location>
        <begin position="85"/>
        <end position="121"/>
    </location>
</feature>
<name>D4DJV8_TRIVH</name>
<comment type="caution">
    <text evidence="2">The sequence shown here is derived from an EMBL/GenBank/DDBJ whole genome shotgun (WGS) entry which is preliminary data.</text>
</comment>
<dbReference type="AlphaFoldDB" id="D4DJV8"/>
<feature type="region of interest" description="Disordered" evidence="1">
    <location>
        <begin position="1"/>
        <end position="50"/>
    </location>
</feature>
<dbReference type="Proteomes" id="UP000008383">
    <property type="component" value="Unassembled WGS sequence"/>
</dbReference>
<dbReference type="EMBL" id="ACYE01000445">
    <property type="protein sequence ID" value="EFE37885.1"/>
    <property type="molecule type" value="Genomic_DNA"/>
</dbReference>
<sequence>MTRNSHVSNRSKETRKATATPKTGVKSKNTNNTSEFVPNTRPTRGQKEVRVCRPRPKLLLEYSGAAGSNSKVPVKVSIQHAINQAVRESRGAESSSDEEELDPPATPEGLDPLYSFDANTSPAQGGHVLSAAVVQAVDKFETKQTEKLAREYEFVGLVDPEDFDEGYGGHEDGFELIEPVNY</sequence>
<dbReference type="HOGENOM" id="CLU_1490027_0_0_1"/>
<accession>D4DJV8</accession>
<reference evidence="3" key="1">
    <citation type="journal article" date="2011" name="Genome Biol.">
        <title>Comparative and functional genomics provide insights into the pathogenicity of dermatophytic fungi.</title>
        <authorList>
            <person name="Burmester A."/>
            <person name="Shelest E."/>
            <person name="Gloeckner G."/>
            <person name="Heddergott C."/>
            <person name="Schindler S."/>
            <person name="Staib P."/>
            <person name="Heidel A."/>
            <person name="Felder M."/>
            <person name="Petzold A."/>
            <person name="Szafranski K."/>
            <person name="Feuermann M."/>
            <person name="Pedruzzi I."/>
            <person name="Priebe S."/>
            <person name="Groth M."/>
            <person name="Winkler R."/>
            <person name="Li W."/>
            <person name="Kniemeyer O."/>
            <person name="Schroeckh V."/>
            <person name="Hertweck C."/>
            <person name="Hube B."/>
            <person name="White T.C."/>
            <person name="Platzer M."/>
            <person name="Guthke R."/>
            <person name="Heitman J."/>
            <person name="Woestemeyer J."/>
            <person name="Zipfel P.F."/>
            <person name="Monod M."/>
            <person name="Brakhage A.A."/>
        </authorList>
    </citation>
    <scope>NUCLEOTIDE SEQUENCE [LARGE SCALE GENOMIC DNA]</scope>
    <source>
        <strain evidence="3">HKI 0517</strain>
    </source>
</reference>
<dbReference type="KEGG" id="tve:TRV_07476"/>
<protein>
    <submittedName>
        <fullName evidence="2">Uncharacterized protein</fullName>
    </submittedName>
</protein>
<dbReference type="GeneID" id="9584459"/>
<dbReference type="RefSeq" id="XP_003018530.1">
    <property type="nucleotide sequence ID" value="XM_003018484.1"/>
</dbReference>
<gene>
    <name evidence="2" type="ORF">TRV_07476</name>
</gene>
<dbReference type="OrthoDB" id="5153521at2759"/>
<organism evidence="2 3">
    <name type="scientific">Trichophyton verrucosum (strain HKI 0517)</name>
    <dbReference type="NCBI Taxonomy" id="663202"/>
    <lineage>
        <taxon>Eukaryota</taxon>
        <taxon>Fungi</taxon>
        <taxon>Dikarya</taxon>
        <taxon>Ascomycota</taxon>
        <taxon>Pezizomycotina</taxon>
        <taxon>Eurotiomycetes</taxon>
        <taxon>Eurotiomycetidae</taxon>
        <taxon>Onygenales</taxon>
        <taxon>Arthrodermataceae</taxon>
        <taxon>Trichophyton</taxon>
    </lineage>
</organism>